<reference evidence="1 2" key="1">
    <citation type="submission" date="2016-11" db="EMBL/GenBank/DDBJ databases">
        <authorList>
            <person name="Jaros S."/>
            <person name="Januszkiewicz K."/>
            <person name="Wedrychowicz H."/>
        </authorList>
    </citation>
    <scope>NUCLEOTIDE SEQUENCE [LARGE SCALE GENOMIC DNA]</scope>
    <source>
        <strain evidence="1 2">GAS86</strain>
    </source>
</reference>
<sequence>MALARPSIIHTPPSQVSVGQLLQLQVRASPHTNVTGIRLHYRQLNALEEVYTLEVSGANAVFAIPAEEISGKFDLLCYFKKQQAALKLAIRLMLLN</sequence>
<gene>
    <name evidence="1" type="ORF">SAMN05444168_3740</name>
</gene>
<name>A0A1N6HXP2_9BURK</name>
<dbReference type="Proteomes" id="UP000184693">
    <property type="component" value="Unassembled WGS sequence"/>
</dbReference>
<dbReference type="AlphaFoldDB" id="A0A1N6HXP2"/>
<accession>A0A1N6HXP2</accession>
<evidence type="ECO:0000313" key="1">
    <source>
        <dbReference type="EMBL" id="SIO24567.1"/>
    </source>
</evidence>
<evidence type="ECO:0000313" key="2">
    <source>
        <dbReference type="Proteomes" id="UP000184693"/>
    </source>
</evidence>
<organism evidence="1 2">
    <name type="scientific">Paraburkholderia phenazinium</name>
    <dbReference type="NCBI Taxonomy" id="60549"/>
    <lineage>
        <taxon>Bacteria</taxon>
        <taxon>Pseudomonadati</taxon>
        <taxon>Pseudomonadota</taxon>
        <taxon>Betaproteobacteria</taxon>
        <taxon>Burkholderiales</taxon>
        <taxon>Burkholderiaceae</taxon>
        <taxon>Paraburkholderia</taxon>
    </lineage>
</organism>
<dbReference type="EMBL" id="FSRM01000001">
    <property type="protein sequence ID" value="SIO24567.1"/>
    <property type="molecule type" value="Genomic_DNA"/>
</dbReference>
<protein>
    <submittedName>
        <fullName evidence="1">Uncharacterized protein</fullName>
    </submittedName>
</protein>
<proteinExistence type="predicted"/>